<evidence type="ECO:0000256" key="3">
    <source>
        <dbReference type="ARBA" id="ARBA00022898"/>
    </source>
</evidence>
<dbReference type="GO" id="GO:0009097">
    <property type="term" value="P:isoleucine biosynthetic process"/>
    <property type="evidence" value="ECO:0007669"/>
    <property type="project" value="TreeGrafter"/>
</dbReference>
<evidence type="ECO:0000256" key="2">
    <source>
        <dbReference type="ARBA" id="ARBA00005517"/>
    </source>
</evidence>
<dbReference type="InterPro" id="IPR001763">
    <property type="entry name" value="Rhodanese-like_dom"/>
</dbReference>
<dbReference type="AlphaFoldDB" id="X1B3I1"/>
<evidence type="ECO:0000259" key="5">
    <source>
        <dbReference type="PROSITE" id="PS50206"/>
    </source>
</evidence>
<dbReference type="EMBL" id="BART01012256">
    <property type="protein sequence ID" value="GAG78783.1"/>
    <property type="molecule type" value="Genomic_DNA"/>
</dbReference>
<dbReference type="GO" id="GO:0006567">
    <property type="term" value="P:L-threonine catabolic process"/>
    <property type="evidence" value="ECO:0007669"/>
    <property type="project" value="TreeGrafter"/>
</dbReference>
<gene>
    <name evidence="6" type="ORF">S01H4_25684</name>
</gene>
<dbReference type="InterPro" id="IPR001926">
    <property type="entry name" value="TrpB-like_PALP"/>
</dbReference>
<feature type="domain" description="Rhodanese" evidence="5">
    <location>
        <begin position="117"/>
        <end position="158"/>
    </location>
</feature>
<organism evidence="6">
    <name type="scientific">marine sediment metagenome</name>
    <dbReference type="NCBI Taxonomy" id="412755"/>
    <lineage>
        <taxon>unclassified sequences</taxon>
        <taxon>metagenomes</taxon>
        <taxon>ecological metagenomes</taxon>
    </lineage>
</organism>
<comment type="caution">
    <text evidence="6">The sequence shown here is derived from an EMBL/GenBank/DDBJ whole genome shotgun (WGS) entry which is preliminary data.</text>
</comment>
<feature type="non-terminal residue" evidence="6">
    <location>
        <position position="1"/>
    </location>
</feature>
<dbReference type="PROSITE" id="PS50206">
    <property type="entry name" value="RHODANESE_3"/>
    <property type="match status" value="1"/>
</dbReference>
<dbReference type="Gene3D" id="3.40.50.1100">
    <property type="match status" value="2"/>
</dbReference>
<proteinExistence type="inferred from homology"/>
<dbReference type="GO" id="GO:0004794">
    <property type="term" value="F:threonine deaminase activity"/>
    <property type="evidence" value="ECO:0007669"/>
    <property type="project" value="TreeGrafter"/>
</dbReference>
<comment type="cofactor">
    <cofactor evidence="1">
        <name>pyridoxal 5'-phosphate</name>
        <dbReference type="ChEBI" id="CHEBI:597326"/>
    </cofactor>
</comment>
<dbReference type="GO" id="GO:0006565">
    <property type="term" value="P:L-serine catabolic process"/>
    <property type="evidence" value="ECO:0007669"/>
    <property type="project" value="TreeGrafter"/>
</dbReference>
<comment type="similarity">
    <text evidence="2">Belongs to the threonine synthase family.</text>
</comment>
<reference evidence="6" key="1">
    <citation type="journal article" date="2014" name="Front. Microbiol.">
        <title>High frequency of phylogenetically diverse reductive dehalogenase-homologous genes in deep subseafloor sedimentary metagenomes.</title>
        <authorList>
            <person name="Kawai M."/>
            <person name="Futagami T."/>
            <person name="Toyoda A."/>
            <person name="Takaki Y."/>
            <person name="Nishi S."/>
            <person name="Hori S."/>
            <person name="Arai W."/>
            <person name="Tsubouchi T."/>
            <person name="Morono Y."/>
            <person name="Uchiyama I."/>
            <person name="Ito T."/>
            <person name="Fujiyama A."/>
            <person name="Inagaki F."/>
            <person name="Takami H."/>
        </authorList>
    </citation>
    <scope>NUCLEOTIDE SEQUENCE</scope>
    <source>
        <strain evidence="6">Expedition CK06-06</strain>
    </source>
</reference>
<dbReference type="Pfam" id="PF00291">
    <property type="entry name" value="PALP"/>
    <property type="match status" value="1"/>
</dbReference>
<dbReference type="InterPro" id="IPR004450">
    <property type="entry name" value="Thr_synthase-like"/>
</dbReference>
<keyword evidence="4" id="KW-0456">Lyase</keyword>
<dbReference type="InterPro" id="IPR050147">
    <property type="entry name" value="Ser/Thr_Dehydratase"/>
</dbReference>
<protein>
    <recommendedName>
        <fullName evidence="5">Rhodanese domain-containing protein</fullName>
    </recommendedName>
</protein>
<dbReference type="SUPFAM" id="SSF53686">
    <property type="entry name" value="Tryptophan synthase beta subunit-like PLP-dependent enzymes"/>
    <property type="match status" value="1"/>
</dbReference>
<dbReference type="PANTHER" id="PTHR48078:SF6">
    <property type="entry name" value="L-THREONINE DEHYDRATASE CATABOLIC TDCB"/>
    <property type="match status" value="1"/>
</dbReference>
<dbReference type="GO" id="GO:0003941">
    <property type="term" value="F:L-serine ammonia-lyase activity"/>
    <property type="evidence" value="ECO:0007669"/>
    <property type="project" value="TreeGrafter"/>
</dbReference>
<feature type="non-terminal residue" evidence="6">
    <location>
        <position position="277"/>
    </location>
</feature>
<keyword evidence="3" id="KW-0663">Pyridoxal phosphate</keyword>
<name>X1B3I1_9ZZZZ</name>
<dbReference type="NCBIfam" id="TIGR00260">
    <property type="entry name" value="thrC"/>
    <property type="match status" value="1"/>
</dbReference>
<dbReference type="PANTHER" id="PTHR48078">
    <property type="entry name" value="THREONINE DEHYDRATASE, MITOCHONDRIAL-RELATED"/>
    <property type="match status" value="1"/>
</dbReference>
<accession>X1B3I1</accession>
<evidence type="ECO:0000313" key="6">
    <source>
        <dbReference type="EMBL" id="GAG78783.1"/>
    </source>
</evidence>
<evidence type="ECO:0000256" key="1">
    <source>
        <dbReference type="ARBA" id="ARBA00001933"/>
    </source>
</evidence>
<dbReference type="InterPro" id="IPR036052">
    <property type="entry name" value="TrpB-like_PALP_sf"/>
</dbReference>
<evidence type="ECO:0000256" key="4">
    <source>
        <dbReference type="ARBA" id="ARBA00023239"/>
    </source>
</evidence>
<sequence>QCSELLDIRYNWDKIEVPDKLSDFGKRWANRDKHLDFSGVWRFRELLGFCEDKYKVTIGEGQTILQQNDSVAKYVDIRPGCLYLQYEGLNPSGSFKDNGMAAAFSHAKMVGVNSCACASTGNTSASMALYAHSCGLKSIVLIGSGRIAFGKLSQAMDYGAQTIQIRGDFDDCMRLVQEVCSKLRLYLVNSLNPFRLEGQKTIMYRIIEQMGWEVPDWIIVPGGNLGNSSAFGKAFNELKELALVERIPRMAIINATGADTLCELVNNKKLVWNDGRV</sequence>